<dbReference type="GO" id="GO:0004519">
    <property type="term" value="F:endonuclease activity"/>
    <property type="evidence" value="ECO:0007669"/>
    <property type="project" value="UniProtKB-KW"/>
</dbReference>
<dbReference type="InterPro" id="IPR044925">
    <property type="entry name" value="His-Me_finger_sf"/>
</dbReference>
<dbReference type="InterPro" id="IPR003647">
    <property type="entry name" value="Intron_nuc_1_rpt"/>
</dbReference>
<dbReference type="Pfam" id="PF13392">
    <property type="entry name" value="HNH_3"/>
    <property type="match status" value="1"/>
</dbReference>
<accession>O80140</accession>
<keyword evidence="2" id="KW-0255">Endonuclease</keyword>
<dbReference type="InterPro" id="IPR003615">
    <property type="entry name" value="HNH_nuc"/>
</dbReference>
<dbReference type="KEGG" id="vg:1261811"/>
<dbReference type="RefSeq" id="NP_047153.1">
    <property type="nucleotide sequence ID" value="NC_001909.1"/>
</dbReference>
<dbReference type="SMART" id="SM00497">
    <property type="entry name" value="IENR1"/>
    <property type="match status" value="1"/>
</dbReference>
<evidence type="ECO:0000313" key="3">
    <source>
        <dbReference type="Proteomes" id="UP000000368"/>
    </source>
</evidence>
<organism evidence="2 3">
    <name type="scientific">Lactococcus phage bIL170</name>
    <dbReference type="NCBI Taxonomy" id="2898539"/>
    <lineage>
        <taxon>Viruses</taxon>
        <taxon>Duplodnaviria</taxon>
        <taxon>Heunggongvirae</taxon>
        <taxon>Uroviricota</taxon>
        <taxon>Caudoviricetes</taxon>
        <taxon>Skunavirus</taxon>
        <taxon>Skunavirus bIL170</taxon>
    </lineage>
</organism>
<keyword evidence="2" id="KW-0540">Nuclease</keyword>
<protein>
    <submittedName>
        <fullName evidence="2">Putative HNH homing endonuclease</fullName>
    </submittedName>
</protein>
<feature type="domain" description="HNH nuclease" evidence="1">
    <location>
        <begin position="43"/>
        <end position="89"/>
    </location>
</feature>
<keyword evidence="3" id="KW-1185">Reference proteome</keyword>
<dbReference type="EMBL" id="AF009630">
    <property type="protein sequence ID" value="AAC27218.1"/>
    <property type="molecule type" value="Genomic_DNA"/>
</dbReference>
<sequence length="140" mass="16286">MRYKKIDDLIVFENGKIYKEMKNKCKLTGLTKSKTGYLMVSVKGKRMYVHRLVMLAFHGKSDLTVDHLNMNKQDNRLENLEYVTAVENIKRALGIKVKWNGKEFRSFSDLAKYVGVSHQSVSRNYSKGYKLKGYIIEVVK</sequence>
<evidence type="ECO:0000259" key="1">
    <source>
        <dbReference type="SMART" id="SM00507"/>
    </source>
</evidence>
<dbReference type="SUPFAM" id="SSF54060">
    <property type="entry name" value="His-Me finger endonucleases"/>
    <property type="match status" value="1"/>
</dbReference>
<proteinExistence type="predicted"/>
<dbReference type="OrthoDB" id="21336at10239"/>
<dbReference type="Gene3D" id="3.90.75.20">
    <property type="match status" value="1"/>
</dbReference>
<reference evidence="2 3" key="1">
    <citation type="journal article" date="2002" name="Microbiology">
        <title>Sequence analysis of the lactococcal bacteriophage bIL170: insights into structural proteins and HNH endonucleases in dairy phages.</title>
        <authorList>
            <person name="Crutz-Le Coq A.M."/>
            <person name="Cesselin B."/>
            <person name="Commissaire J."/>
            <person name="Anba J."/>
        </authorList>
    </citation>
    <scope>NUCLEOTIDE SEQUENCE</scope>
</reference>
<dbReference type="GeneID" id="1261811"/>
<evidence type="ECO:0000313" key="2">
    <source>
        <dbReference type="EMBL" id="AAC27218.1"/>
    </source>
</evidence>
<keyword evidence="2" id="KW-0378">Hydrolase</keyword>
<name>O80140_9CAUD</name>
<dbReference type="SMART" id="SM00507">
    <property type="entry name" value="HNHc"/>
    <property type="match status" value="1"/>
</dbReference>
<dbReference type="PIR" id="T03347">
    <property type="entry name" value="T03347"/>
</dbReference>
<dbReference type="Proteomes" id="UP000000368">
    <property type="component" value="Genome"/>
</dbReference>